<dbReference type="Proteomes" id="UP000553957">
    <property type="component" value="Unassembled WGS sequence"/>
</dbReference>
<evidence type="ECO:0000313" key="3">
    <source>
        <dbReference type="EMBL" id="NOL41211.1"/>
    </source>
</evidence>
<dbReference type="AlphaFoldDB" id="A0A7Y4NZ46"/>
<evidence type="ECO:0000313" key="4">
    <source>
        <dbReference type="Proteomes" id="UP000534306"/>
    </source>
</evidence>
<reference evidence="2 5" key="2">
    <citation type="submission" date="2020-08" db="EMBL/GenBank/DDBJ databases">
        <title>Sequencing the genomes of 1000 actinobacteria strains.</title>
        <authorList>
            <person name="Klenk H.-P."/>
        </authorList>
    </citation>
    <scope>NUCLEOTIDE SEQUENCE [LARGE SCALE GENOMIC DNA]</scope>
    <source>
        <strain evidence="2 5">DSM 15626</strain>
    </source>
</reference>
<dbReference type="Proteomes" id="UP000534306">
    <property type="component" value="Unassembled WGS sequence"/>
</dbReference>
<evidence type="ECO:0000256" key="1">
    <source>
        <dbReference type="SAM" id="MobiDB-lite"/>
    </source>
</evidence>
<proteinExistence type="predicted"/>
<feature type="compositionally biased region" description="Polar residues" evidence="1">
    <location>
        <begin position="30"/>
        <end position="45"/>
    </location>
</feature>
<sequence>MPKIGRNATEAARFAAASNSPVEIADRTTETSQTFANPDGTLTTELSNEPVRVRQSGTWRAADATLEFRADGSVGTKAAVSRISLSGGGAGRSARSG</sequence>
<reference evidence="3 4" key="1">
    <citation type="submission" date="2020-05" db="EMBL/GenBank/DDBJ databases">
        <title>Genome sequence of Kribbella sandramycini ATCC 39419.</title>
        <authorList>
            <person name="Maclea K.S."/>
            <person name="Fair J.L."/>
        </authorList>
    </citation>
    <scope>NUCLEOTIDE SEQUENCE [LARGE SCALE GENOMIC DNA]</scope>
    <source>
        <strain evidence="3 4">ATCC 39419</strain>
    </source>
</reference>
<evidence type="ECO:0000313" key="2">
    <source>
        <dbReference type="EMBL" id="MBB6568943.1"/>
    </source>
</evidence>
<feature type="compositionally biased region" description="Low complexity" evidence="1">
    <location>
        <begin position="8"/>
        <end position="17"/>
    </location>
</feature>
<dbReference type="RefSeq" id="WP_171673645.1">
    <property type="nucleotide sequence ID" value="NZ_BAAAGT010000013.1"/>
</dbReference>
<protein>
    <submittedName>
        <fullName evidence="3">Uncharacterized protein</fullName>
    </submittedName>
</protein>
<dbReference type="EMBL" id="JACHKF010000001">
    <property type="protein sequence ID" value="MBB6568943.1"/>
    <property type="molecule type" value="Genomic_DNA"/>
</dbReference>
<keyword evidence="4" id="KW-1185">Reference proteome</keyword>
<dbReference type="EMBL" id="JABJRC010000002">
    <property type="protein sequence ID" value="NOL41211.1"/>
    <property type="molecule type" value="Genomic_DNA"/>
</dbReference>
<name>A0A7Y4NZ46_9ACTN</name>
<accession>A0A7Y4NZ46</accession>
<feature type="region of interest" description="Disordered" evidence="1">
    <location>
        <begin position="1"/>
        <end position="45"/>
    </location>
</feature>
<evidence type="ECO:0000313" key="5">
    <source>
        <dbReference type="Proteomes" id="UP000553957"/>
    </source>
</evidence>
<gene>
    <name evidence="2" type="ORF">HNR71_004580</name>
    <name evidence="3" type="ORF">HPO96_13245</name>
</gene>
<organism evidence="3 4">
    <name type="scientific">Kribbella sandramycini</name>
    <dbReference type="NCBI Taxonomy" id="60450"/>
    <lineage>
        <taxon>Bacteria</taxon>
        <taxon>Bacillati</taxon>
        <taxon>Actinomycetota</taxon>
        <taxon>Actinomycetes</taxon>
        <taxon>Propionibacteriales</taxon>
        <taxon>Kribbellaceae</taxon>
        <taxon>Kribbella</taxon>
    </lineage>
</organism>
<comment type="caution">
    <text evidence="3">The sequence shown here is derived from an EMBL/GenBank/DDBJ whole genome shotgun (WGS) entry which is preliminary data.</text>
</comment>